<accession>A0A5D3FI26</accession>
<protein>
    <recommendedName>
        <fullName evidence="4">ABC transporter permease</fullName>
    </recommendedName>
</protein>
<organism evidence="2 3">
    <name type="scientific">Bacteroides pyogenes</name>
    <dbReference type="NCBI Taxonomy" id="310300"/>
    <lineage>
        <taxon>Bacteria</taxon>
        <taxon>Pseudomonadati</taxon>
        <taxon>Bacteroidota</taxon>
        <taxon>Bacteroidia</taxon>
        <taxon>Bacteroidales</taxon>
        <taxon>Bacteroidaceae</taxon>
        <taxon>Bacteroides</taxon>
    </lineage>
</organism>
<feature type="transmembrane region" description="Helical" evidence="1">
    <location>
        <begin position="194"/>
        <end position="216"/>
    </location>
</feature>
<dbReference type="AlphaFoldDB" id="A0A5D3FI26"/>
<feature type="transmembrane region" description="Helical" evidence="1">
    <location>
        <begin position="138"/>
        <end position="161"/>
    </location>
</feature>
<evidence type="ECO:0000256" key="1">
    <source>
        <dbReference type="SAM" id="Phobius"/>
    </source>
</evidence>
<dbReference type="RefSeq" id="WP_148727360.1">
    <property type="nucleotide sequence ID" value="NZ_CP197398.1"/>
</dbReference>
<feature type="transmembrane region" description="Helical" evidence="1">
    <location>
        <begin position="168"/>
        <end position="188"/>
    </location>
</feature>
<keyword evidence="1" id="KW-0472">Membrane</keyword>
<gene>
    <name evidence="2" type="ORF">FNJ60_06820</name>
</gene>
<comment type="caution">
    <text evidence="2">The sequence shown here is derived from an EMBL/GenBank/DDBJ whole genome shotgun (WGS) entry which is preliminary data.</text>
</comment>
<reference evidence="2 3" key="1">
    <citation type="submission" date="2019-07" db="EMBL/GenBank/DDBJ databases">
        <title>Draft Genome Sequences of Bacteroides pyogenes Strains Isolated from the Uterus Holstein Dairy Cows with Metritis.</title>
        <authorList>
            <person name="Cunha F."/>
            <person name="Galvao K.N."/>
            <person name="Jeon S.J."/>
            <person name="Jeong K.C."/>
        </authorList>
    </citation>
    <scope>NUCLEOTIDE SEQUENCE [LARGE SCALE GENOMIC DNA]</scope>
    <source>
        <strain evidence="2 3">KG-31</strain>
    </source>
</reference>
<dbReference type="EMBL" id="VKLW01000012">
    <property type="protein sequence ID" value="TYK33808.1"/>
    <property type="molecule type" value="Genomic_DNA"/>
</dbReference>
<feature type="transmembrane region" description="Helical" evidence="1">
    <location>
        <begin position="12"/>
        <end position="32"/>
    </location>
</feature>
<keyword evidence="3" id="KW-1185">Reference proteome</keyword>
<evidence type="ECO:0000313" key="3">
    <source>
        <dbReference type="Proteomes" id="UP000324383"/>
    </source>
</evidence>
<dbReference type="Proteomes" id="UP000324383">
    <property type="component" value="Unassembled WGS sequence"/>
</dbReference>
<sequence>MNAIFYKEWIKTRWFFLFSVVVMLGFSGYSMLRIHRVAGMKGIAHVWEVMLQRDVVFVDLLQYIPLLVGILMAIAQFVPEMQRKCLKLTLHLPCPELKMIGSMLLSGLILLLLCLGSGFLLMYIYLSGVMAPELRNHILLTAFPWFLAGISAYLLVSWICLEPAWKRRVANLVVTVLLLRVFFLSTAPEAYTPFIPSLAVYTLLTASFSWISVLRFKAGKQD</sequence>
<evidence type="ECO:0000313" key="2">
    <source>
        <dbReference type="EMBL" id="TYK33808.1"/>
    </source>
</evidence>
<feature type="transmembrane region" description="Helical" evidence="1">
    <location>
        <begin position="60"/>
        <end position="78"/>
    </location>
</feature>
<evidence type="ECO:0008006" key="4">
    <source>
        <dbReference type="Google" id="ProtNLM"/>
    </source>
</evidence>
<keyword evidence="1" id="KW-0812">Transmembrane</keyword>
<keyword evidence="1" id="KW-1133">Transmembrane helix</keyword>
<proteinExistence type="predicted"/>
<feature type="transmembrane region" description="Helical" evidence="1">
    <location>
        <begin position="99"/>
        <end position="126"/>
    </location>
</feature>
<name>A0A5D3FI26_9BACE</name>